<evidence type="ECO:0000313" key="7">
    <source>
        <dbReference type="Proteomes" id="UP000034616"/>
    </source>
</evidence>
<dbReference type="PROSITE" id="PS50072">
    <property type="entry name" value="CSA_PPIASE_2"/>
    <property type="match status" value="1"/>
</dbReference>
<dbReference type="PANTHER" id="PTHR45625">
    <property type="entry name" value="PEPTIDYL-PROLYL CIS-TRANS ISOMERASE-RELATED"/>
    <property type="match status" value="1"/>
</dbReference>
<dbReference type="PROSITE" id="PS51257">
    <property type="entry name" value="PROKAR_LIPOPROTEIN"/>
    <property type="match status" value="1"/>
</dbReference>
<dbReference type="SUPFAM" id="SSF50891">
    <property type="entry name" value="Cyclophilin-like"/>
    <property type="match status" value="1"/>
</dbReference>
<feature type="compositionally biased region" description="Low complexity" evidence="4">
    <location>
        <begin position="34"/>
        <end position="48"/>
    </location>
</feature>
<dbReference type="Gene3D" id="2.40.100.10">
    <property type="entry name" value="Cyclophilin-like"/>
    <property type="match status" value="1"/>
</dbReference>
<comment type="similarity">
    <text evidence="3">Belongs to the cyclophilin-type PPIase family.</text>
</comment>
<evidence type="ECO:0000313" key="6">
    <source>
        <dbReference type="EMBL" id="KKR87596.1"/>
    </source>
</evidence>
<dbReference type="PANTHER" id="PTHR45625:SF4">
    <property type="entry name" value="PEPTIDYLPROLYL ISOMERASE DOMAIN AND WD REPEAT-CONTAINING PROTEIN 1"/>
    <property type="match status" value="1"/>
</dbReference>
<comment type="caution">
    <text evidence="6">The sequence shown here is derived from an EMBL/GenBank/DDBJ whole genome shotgun (WGS) entry which is preliminary data.</text>
</comment>
<evidence type="ECO:0000256" key="1">
    <source>
        <dbReference type="ARBA" id="ARBA00023110"/>
    </source>
</evidence>
<evidence type="ECO:0000256" key="4">
    <source>
        <dbReference type="SAM" id="MobiDB-lite"/>
    </source>
</evidence>
<keyword evidence="1 3" id="KW-0697">Rotamase</keyword>
<protein>
    <recommendedName>
        <fullName evidence="3">Peptidyl-prolyl cis-trans isomerase</fullName>
        <shortName evidence="3">PPIase</shortName>
        <ecNumber evidence="3">5.2.1.8</ecNumber>
    </recommendedName>
</protein>
<feature type="signal peptide" evidence="3">
    <location>
        <begin position="1"/>
        <end position="23"/>
    </location>
</feature>
<organism evidence="6 7">
    <name type="scientific">Candidatus Uhrbacteria bacterium GW2011_GWC2_41_11</name>
    <dbReference type="NCBI Taxonomy" id="1618985"/>
    <lineage>
        <taxon>Bacteria</taxon>
        <taxon>Candidatus Uhriibacteriota</taxon>
    </lineage>
</organism>
<proteinExistence type="inferred from homology"/>
<comment type="function">
    <text evidence="3">PPIases accelerate the folding of proteins. It catalyzes the cis-trans isomerization of proline imidic peptide bonds in oligopeptides.</text>
</comment>
<dbReference type="PRINTS" id="PR00153">
    <property type="entry name" value="CSAPPISMRASE"/>
</dbReference>
<sequence>MKMQYVSLFLTLLVLTGTGCSSLQVSQTENKPPSNTSTSTNTSTSMNTDKNVLTPVVSSFSGVLSAEQIQNKQIHIKTAKGDIVFELFPDTAPLAVSNFVSLTDQGFYNGLSFHRREEGFVIQGGDPNGNGTGGPGYTFADELRDDYTYQKGMVAMANRGPDTNGSQFFIMLADYPLPKNYTIFGRVILGMDVVSQIQVGDKMESVTIEAKAQ</sequence>
<dbReference type="GO" id="GO:0003755">
    <property type="term" value="F:peptidyl-prolyl cis-trans isomerase activity"/>
    <property type="evidence" value="ECO:0007669"/>
    <property type="project" value="UniProtKB-UniRule"/>
</dbReference>
<accession>A0A0G0UJC9</accession>
<keyword evidence="2 3" id="KW-0413">Isomerase</keyword>
<dbReference type="AlphaFoldDB" id="A0A0G0UJC9"/>
<comment type="catalytic activity">
    <reaction evidence="3">
        <text>[protein]-peptidylproline (omega=180) = [protein]-peptidylproline (omega=0)</text>
        <dbReference type="Rhea" id="RHEA:16237"/>
        <dbReference type="Rhea" id="RHEA-COMP:10747"/>
        <dbReference type="Rhea" id="RHEA-COMP:10748"/>
        <dbReference type="ChEBI" id="CHEBI:83833"/>
        <dbReference type="ChEBI" id="CHEBI:83834"/>
        <dbReference type="EC" id="5.2.1.8"/>
    </reaction>
</comment>
<feature type="chain" id="PRO_5006515962" description="Peptidyl-prolyl cis-trans isomerase" evidence="3">
    <location>
        <begin position="24"/>
        <end position="213"/>
    </location>
</feature>
<dbReference type="InterPro" id="IPR029000">
    <property type="entry name" value="Cyclophilin-like_dom_sf"/>
</dbReference>
<dbReference type="CDD" id="cd00317">
    <property type="entry name" value="cyclophilin"/>
    <property type="match status" value="1"/>
</dbReference>
<feature type="region of interest" description="Disordered" evidence="4">
    <location>
        <begin position="24"/>
        <end position="49"/>
    </location>
</feature>
<dbReference type="InterPro" id="IPR002130">
    <property type="entry name" value="Cyclophilin-type_PPIase_dom"/>
</dbReference>
<feature type="compositionally biased region" description="Polar residues" evidence="4">
    <location>
        <begin position="24"/>
        <end position="33"/>
    </location>
</feature>
<feature type="domain" description="PPIase cyclophilin-type" evidence="5">
    <location>
        <begin position="81"/>
        <end position="198"/>
    </location>
</feature>
<dbReference type="Pfam" id="PF00160">
    <property type="entry name" value="Pro_isomerase"/>
    <property type="match status" value="1"/>
</dbReference>
<evidence type="ECO:0000256" key="3">
    <source>
        <dbReference type="RuleBase" id="RU363019"/>
    </source>
</evidence>
<keyword evidence="3" id="KW-0732">Signal</keyword>
<dbReference type="EMBL" id="LCAH01000002">
    <property type="protein sequence ID" value="KKR87596.1"/>
    <property type="molecule type" value="Genomic_DNA"/>
</dbReference>
<name>A0A0G0UJC9_9BACT</name>
<evidence type="ECO:0000256" key="2">
    <source>
        <dbReference type="ARBA" id="ARBA00023235"/>
    </source>
</evidence>
<dbReference type="EC" id="5.2.1.8" evidence="3"/>
<dbReference type="Proteomes" id="UP000034616">
    <property type="component" value="Unassembled WGS sequence"/>
</dbReference>
<gene>
    <name evidence="6" type="ORF">UU35_C0002G0097</name>
</gene>
<reference evidence="6 7" key="1">
    <citation type="journal article" date="2015" name="Nature">
        <title>rRNA introns, odd ribosomes, and small enigmatic genomes across a large radiation of phyla.</title>
        <authorList>
            <person name="Brown C.T."/>
            <person name="Hug L.A."/>
            <person name="Thomas B.C."/>
            <person name="Sharon I."/>
            <person name="Castelle C.J."/>
            <person name="Singh A."/>
            <person name="Wilkins M.J."/>
            <person name="Williams K.H."/>
            <person name="Banfield J.F."/>
        </authorList>
    </citation>
    <scope>NUCLEOTIDE SEQUENCE [LARGE SCALE GENOMIC DNA]</scope>
</reference>
<dbReference type="PATRIC" id="fig|1618985.3.peg.251"/>
<evidence type="ECO:0000259" key="5">
    <source>
        <dbReference type="PROSITE" id="PS50072"/>
    </source>
</evidence>
<dbReference type="InterPro" id="IPR044666">
    <property type="entry name" value="Cyclophilin_A-like"/>
</dbReference>